<organism evidence="1 2">
    <name type="scientific">Pseudocercospora musae</name>
    <dbReference type="NCBI Taxonomy" id="113226"/>
    <lineage>
        <taxon>Eukaryota</taxon>
        <taxon>Fungi</taxon>
        <taxon>Dikarya</taxon>
        <taxon>Ascomycota</taxon>
        <taxon>Pezizomycotina</taxon>
        <taxon>Dothideomycetes</taxon>
        <taxon>Dothideomycetidae</taxon>
        <taxon>Mycosphaerellales</taxon>
        <taxon>Mycosphaerellaceae</taxon>
        <taxon>Pseudocercospora</taxon>
    </lineage>
</organism>
<protein>
    <submittedName>
        <fullName evidence="1">Uncharacterized protein</fullName>
    </submittedName>
</protein>
<accession>A0A139I775</accession>
<sequence length="113" mass="13470">MTNLQNAISCQDRLNHLELDYLNSLVTARISQPSDVSLQLRLPRELRDCIYYFAAAEILKEWPSKTMEESRYRALLSDCRQASQKFHRFKMVTWTITWTIQSLQPGHRFHQRQ</sequence>
<dbReference type="AlphaFoldDB" id="A0A139I775"/>
<evidence type="ECO:0000313" key="1">
    <source>
        <dbReference type="EMBL" id="KXT10593.1"/>
    </source>
</evidence>
<dbReference type="Proteomes" id="UP000073492">
    <property type="component" value="Unassembled WGS sequence"/>
</dbReference>
<comment type="caution">
    <text evidence="1">The sequence shown here is derived from an EMBL/GenBank/DDBJ whole genome shotgun (WGS) entry which is preliminary data.</text>
</comment>
<dbReference type="OrthoDB" id="1259151at2759"/>
<reference evidence="1 2" key="1">
    <citation type="submission" date="2015-07" db="EMBL/GenBank/DDBJ databases">
        <title>Comparative genomics of the Sigatoka disease complex on banana suggests a link between parallel evolutionary changes in Pseudocercospora fijiensis and Pseudocercospora eumusae and increased virulence on the banana host.</title>
        <authorList>
            <person name="Chang T.-C."/>
            <person name="Salvucci A."/>
            <person name="Crous P.W."/>
            <person name="Stergiopoulos I."/>
        </authorList>
    </citation>
    <scope>NUCLEOTIDE SEQUENCE [LARGE SCALE GENOMIC DNA]</scope>
    <source>
        <strain evidence="1 2">CBS 116634</strain>
    </source>
</reference>
<dbReference type="EMBL" id="LFZO01000250">
    <property type="protein sequence ID" value="KXT10594.1"/>
    <property type="molecule type" value="Genomic_DNA"/>
</dbReference>
<gene>
    <name evidence="1" type="ORF">AC579_7517</name>
</gene>
<keyword evidence="2" id="KW-1185">Reference proteome</keyword>
<name>A0A139I775_9PEZI</name>
<evidence type="ECO:0000313" key="2">
    <source>
        <dbReference type="Proteomes" id="UP000073492"/>
    </source>
</evidence>
<proteinExistence type="predicted"/>
<dbReference type="EMBL" id="LFZO01000250">
    <property type="protein sequence ID" value="KXT10593.1"/>
    <property type="molecule type" value="Genomic_DNA"/>
</dbReference>